<keyword evidence="2" id="KW-1185">Reference proteome</keyword>
<protein>
    <recommendedName>
        <fullName evidence="3">DUF541 domain-containing protein</fullName>
    </recommendedName>
</protein>
<sequence>MALEDIRKSFTGRAAAIGLTAMAAVTPLTFSWAQDAQPIPVVATTSSIQMVENADRGASIFSRENAGIAVAIRLGTHESTPSPERIRDVLTADFRNAGLEDPITFFFDHNDVPATGAAFYYAGYVDGPFSLGPSREAVQQTADSYNFRKSRGLLASIAYENVNN</sequence>
<dbReference type="Proteomes" id="UP000602381">
    <property type="component" value="Unassembled WGS sequence"/>
</dbReference>
<gene>
    <name evidence="1" type="ORF">GCM10007972_16840</name>
</gene>
<reference evidence="2" key="1">
    <citation type="journal article" date="2019" name="Int. J. Syst. Evol. Microbiol.">
        <title>The Global Catalogue of Microorganisms (GCM) 10K type strain sequencing project: providing services to taxonomists for standard genome sequencing and annotation.</title>
        <authorList>
            <consortium name="The Broad Institute Genomics Platform"/>
            <consortium name="The Broad Institute Genome Sequencing Center for Infectious Disease"/>
            <person name="Wu L."/>
            <person name="Ma J."/>
        </authorList>
    </citation>
    <scope>NUCLEOTIDE SEQUENCE [LARGE SCALE GENOMIC DNA]</scope>
    <source>
        <strain evidence="2">JCM 17843</strain>
    </source>
</reference>
<proteinExistence type="predicted"/>
<organism evidence="1 2">
    <name type="scientific">Iodidimonas muriae</name>
    <dbReference type="NCBI Taxonomy" id="261467"/>
    <lineage>
        <taxon>Bacteria</taxon>
        <taxon>Pseudomonadati</taxon>
        <taxon>Pseudomonadota</taxon>
        <taxon>Alphaproteobacteria</taxon>
        <taxon>Iodidimonadales</taxon>
        <taxon>Iodidimonadaceae</taxon>
        <taxon>Iodidimonas</taxon>
    </lineage>
</organism>
<accession>A0ABQ2LDI8</accession>
<comment type="caution">
    <text evidence="1">The sequence shown here is derived from an EMBL/GenBank/DDBJ whole genome shotgun (WGS) entry which is preliminary data.</text>
</comment>
<dbReference type="EMBL" id="BMOV01000005">
    <property type="protein sequence ID" value="GGO12201.1"/>
    <property type="molecule type" value="Genomic_DNA"/>
</dbReference>
<evidence type="ECO:0008006" key="3">
    <source>
        <dbReference type="Google" id="ProtNLM"/>
    </source>
</evidence>
<name>A0ABQ2LDI8_9PROT</name>
<evidence type="ECO:0000313" key="1">
    <source>
        <dbReference type="EMBL" id="GGO12201.1"/>
    </source>
</evidence>
<evidence type="ECO:0000313" key="2">
    <source>
        <dbReference type="Proteomes" id="UP000602381"/>
    </source>
</evidence>
<dbReference type="RefSeq" id="WP_150005694.1">
    <property type="nucleotide sequence ID" value="NZ_BMOV01000005.1"/>
</dbReference>